<dbReference type="InterPro" id="IPR021130">
    <property type="entry name" value="PRib-ATP_PPHydrolase-like"/>
</dbReference>
<keyword evidence="7 9" id="KW-0067">ATP-binding</keyword>
<dbReference type="GO" id="GO:0004636">
    <property type="term" value="F:phosphoribosyl-ATP diphosphatase activity"/>
    <property type="evidence" value="ECO:0007669"/>
    <property type="project" value="UniProtKB-UniRule"/>
</dbReference>
<keyword evidence="9" id="KW-0963">Cytoplasm</keyword>
<evidence type="ECO:0000256" key="6">
    <source>
        <dbReference type="ARBA" id="ARBA00022801"/>
    </source>
</evidence>
<dbReference type="SUPFAM" id="SSF101386">
    <property type="entry name" value="all-alpha NTP pyrophosphatases"/>
    <property type="match status" value="1"/>
</dbReference>
<accession>A0A5B0DR32</accession>
<dbReference type="InterPro" id="IPR008179">
    <property type="entry name" value="HisE"/>
</dbReference>
<dbReference type="UniPathway" id="UPA00031">
    <property type="reaction ID" value="UER00007"/>
</dbReference>
<dbReference type="AlphaFoldDB" id="A0A5B0DR32"/>
<comment type="similarity">
    <text evidence="3 9">Belongs to the PRA-PH family.</text>
</comment>
<dbReference type="Pfam" id="PF01503">
    <property type="entry name" value="PRA-PH"/>
    <property type="match status" value="1"/>
</dbReference>
<evidence type="ECO:0000256" key="9">
    <source>
        <dbReference type="HAMAP-Rule" id="MF_01020"/>
    </source>
</evidence>
<evidence type="ECO:0000256" key="1">
    <source>
        <dbReference type="ARBA" id="ARBA00001460"/>
    </source>
</evidence>
<dbReference type="RefSeq" id="WP_149301401.1">
    <property type="nucleotide sequence ID" value="NZ_VTWH01000005.1"/>
</dbReference>
<dbReference type="GO" id="GO:0005737">
    <property type="term" value="C:cytoplasm"/>
    <property type="evidence" value="ECO:0007669"/>
    <property type="project" value="UniProtKB-SubCell"/>
</dbReference>
<evidence type="ECO:0000256" key="8">
    <source>
        <dbReference type="ARBA" id="ARBA00023102"/>
    </source>
</evidence>
<dbReference type="EMBL" id="VTWH01000005">
    <property type="protein sequence ID" value="KAA0968452.1"/>
    <property type="molecule type" value="Genomic_DNA"/>
</dbReference>
<evidence type="ECO:0000256" key="4">
    <source>
        <dbReference type="ARBA" id="ARBA00022605"/>
    </source>
</evidence>
<comment type="subcellular location">
    <subcellularLocation>
        <location evidence="9">Cytoplasm</location>
    </subcellularLocation>
</comment>
<dbReference type="NCBIfam" id="TIGR03188">
    <property type="entry name" value="histidine_hisI"/>
    <property type="match status" value="1"/>
</dbReference>
<dbReference type="Gene3D" id="1.10.287.1080">
    <property type="entry name" value="MazG-like"/>
    <property type="match status" value="1"/>
</dbReference>
<name>A0A5B0DR32_9HYPH</name>
<comment type="caution">
    <text evidence="10">The sequence shown here is derived from an EMBL/GenBank/DDBJ whole genome shotgun (WGS) entry which is preliminary data.</text>
</comment>
<keyword evidence="4 9" id="KW-0028">Amino-acid biosynthesis</keyword>
<dbReference type="OrthoDB" id="9814738at2"/>
<dbReference type="HAMAP" id="MF_01020">
    <property type="entry name" value="HisE"/>
    <property type="match status" value="1"/>
</dbReference>
<keyword evidence="11" id="KW-1185">Reference proteome</keyword>
<evidence type="ECO:0000256" key="2">
    <source>
        <dbReference type="ARBA" id="ARBA00005204"/>
    </source>
</evidence>
<sequence>MADFSLRQLEAIIAERANSGETGSYTALLKQKGLPKVSQKLGEEAVETIIAALSEGDEALTGEVCDLLYHLLVLLHLRGIPLATVEAELQRRTAVTGLQEKASRGA</sequence>
<dbReference type="EC" id="3.6.1.31" evidence="9"/>
<dbReference type="CDD" id="cd11534">
    <property type="entry name" value="NTP-PPase_HisIE_like"/>
    <property type="match status" value="1"/>
</dbReference>
<dbReference type="NCBIfam" id="NF001613">
    <property type="entry name" value="PRK00400.1-5"/>
    <property type="match status" value="1"/>
</dbReference>
<keyword evidence="6 9" id="KW-0378">Hydrolase</keyword>
<reference evidence="10 11" key="1">
    <citation type="submission" date="2019-08" db="EMBL/GenBank/DDBJ databases">
        <title>Aureimonas fodiniaquatilis sp. nov., isolated from a coal mine wastewater.</title>
        <authorList>
            <person name="Kim W."/>
        </authorList>
    </citation>
    <scope>NUCLEOTIDE SEQUENCE [LARGE SCALE GENOMIC DNA]</scope>
    <source>
        <strain evidence="10 11">CAU 1482</strain>
    </source>
</reference>
<gene>
    <name evidence="9" type="primary">hisE</name>
    <name evidence="10" type="ORF">FPY71_16280</name>
</gene>
<protein>
    <recommendedName>
        <fullName evidence="9">Phosphoribosyl-ATP pyrophosphatase</fullName>
        <shortName evidence="9">PRA-PH</shortName>
        <ecNumber evidence="9">3.6.1.31</ecNumber>
    </recommendedName>
</protein>
<evidence type="ECO:0000256" key="3">
    <source>
        <dbReference type="ARBA" id="ARBA00009392"/>
    </source>
</evidence>
<organism evidence="10 11">
    <name type="scientific">Aureimonas fodinaquatilis</name>
    <dbReference type="NCBI Taxonomy" id="2565783"/>
    <lineage>
        <taxon>Bacteria</taxon>
        <taxon>Pseudomonadati</taxon>
        <taxon>Pseudomonadota</taxon>
        <taxon>Alphaproteobacteria</taxon>
        <taxon>Hyphomicrobiales</taxon>
        <taxon>Aurantimonadaceae</taxon>
        <taxon>Aureimonas</taxon>
    </lineage>
</organism>
<proteinExistence type="inferred from homology"/>
<dbReference type="PANTHER" id="PTHR42945">
    <property type="entry name" value="HISTIDINE BIOSYNTHESIS BIFUNCTIONAL PROTEIN"/>
    <property type="match status" value="1"/>
</dbReference>
<keyword evidence="8 9" id="KW-0368">Histidine biosynthesis</keyword>
<dbReference type="Proteomes" id="UP000324738">
    <property type="component" value="Unassembled WGS sequence"/>
</dbReference>
<dbReference type="GO" id="GO:0000105">
    <property type="term" value="P:L-histidine biosynthetic process"/>
    <property type="evidence" value="ECO:0007669"/>
    <property type="project" value="UniProtKB-UniRule"/>
</dbReference>
<evidence type="ECO:0000256" key="5">
    <source>
        <dbReference type="ARBA" id="ARBA00022741"/>
    </source>
</evidence>
<dbReference type="PANTHER" id="PTHR42945:SF1">
    <property type="entry name" value="HISTIDINE BIOSYNTHESIS BIFUNCTIONAL PROTEIN HIS7"/>
    <property type="match status" value="1"/>
</dbReference>
<evidence type="ECO:0000256" key="7">
    <source>
        <dbReference type="ARBA" id="ARBA00022840"/>
    </source>
</evidence>
<comment type="pathway">
    <text evidence="2 9">Amino-acid biosynthesis; L-histidine biosynthesis; L-histidine from 5-phospho-alpha-D-ribose 1-diphosphate: step 2/9.</text>
</comment>
<evidence type="ECO:0000313" key="10">
    <source>
        <dbReference type="EMBL" id="KAA0968452.1"/>
    </source>
</evidence>
<comment type="catalytic activity">
    <reaction evidence="1 9">
        <text>1-(5-phospho-beta-D-ribosyl)-ATP + H2O = 1-(5-phospho-beta-D-ribosyl)-5'-AMP + diphosphate + H(+)</text>
        <dbReference type="Rhea" id="RHEA:22828"/>
        <dbReference type="ChEBI" id="CHEBI:15377"/>
        <dbReference type="ChEBI" id="CHEBI:15378"/>
        <dbReference type="ChEBI" id="CHEBI:33019"/>
        <dbReference type="ChEBI" id="CHEBI:59457"/>
        <dbReference type="ChEBI" id="CHEBI:73183"/>
        <dbReference type="EC" id="3.6.1.31"/>
    </reaction>
</comment>
<keyword evidence="5 9" id="KW-0547">Nucleotide-binding</keyword>
<dbReference type="GO" id="GO:0005524">
    <property type="term" value="F:ATP binding"/>
    <property type="evidence" value="ECO:0007669"/>
    <property type="project" value="UniProtKB-KW"/>
</dbReference>
<evidence type="ECO:0000313" key="11">
    <source>
        <dbReference type="Proteomes" id="UP000324738"/>
    </source>
</evidence>